<dbReference type="InterPro" id="IPR001387">
    <property type="entry name" value="Cro/C1-type_HTH"/>
</dbReference>
<sequence length="125" mass="13830">MHPRPGYLLTGRMRLERRIAQTGREPLRRQEREPLWRELLGEQLREIRLARGETLRGVAGKARVSPQYLSELERGGKEASSEILAAIGAALDTTLLDLTTGVASRLTETMAPARSTASNVIRLAA</sequence>
<reference evidence="2" key="1">
    <citation type="journal article" date="2014" name="Int. J. Syst. Evol. Microbiol.">
        <title>Complete genome sequence of Corynebacterium casei LMG S-19264T (=DSM 44701T), isolated from a smear-ripened cheese.</title>
        <authorList>
            <consortium name="US DOE Joint Genome Institute (JGI-PGF)"/>
            <person name="Walter F."/>
            <person name="Albersmeier A."/>
            <person name="Kalinowski J."/>
            <person name="Ruckert C."/>
        </authorList>
    </citation>
    <scope>NUCLEOTIDE SEQUENCE</scope>
    <source>
        <strain evidence="2">CGMCC 1.12813</strain>
    </source>
</reference>
<dbReference type="CDD" id="cd00093">
    <property type="entry name" value="HTH_XRE"/>
    <property type="match status" value="1"/>
</dbReference>
<protein>
    <recommendedName>
        <fullName evidence="1">HTH cro/C1-type domain-containing protein</fullName>
    </recommendedName>
</protein>
<keyword evidence="3" id="KW-1185">Reference proteome</keyword>
<reference evidence="2" key="2">
    <citation type="submission" date="2020-09" db="EMBL/GenBank/DDBJ databases">
        <authorList>
            <person name="Sun Q."/>
            <person name="Zhou Y."/>
        </authorList>
    </citation>
    <scope>NUCLEOTIDE SEQUENCE</scope>
    <source>
        <strain evidence="2">CGMCC 1.12813</strain>
    </source>
</reference>
<evidence type="ECO:0000313" key="2">
    <source>
        <dbReference type="EMBL" id="GGB02615.1"/>
    </source>
</evidence>
<dbReference type="EMBL" id="BMGB01000001">
    <property type="protein sequence ID" value="GGB02615.1"/>
    <property type="molecule type" value="Genomic_DNA"/>
</dbReference>
<accession>A0A916SJ29</accession>
<dbReference type="AlphaFoldDB" id="A0A916SJ29"/>
<name>A0A916SJ29_9MICO</name>
<proteinExistence type="predicted"/>
<feature type="domain" description="HTH cro/C1-type" evidence="1">
    <location>
        <begin position="44"/>
        <end position="98"/>
    </location>
</feature>
<dbReference type="SMART" id="SM00530">
    <property type="entry name" value="HTH_XRE"/>
    <property type="match status" value="1"/>
</dbReference>
<gene>
    <name evidence="2" type="ORF">GCM10010979_16580</name>
</gene>
<comment type="caution">
    <text evidence="2">The sequence shown here is derived from an EMBL/GenBank/DDBJ whole genome shotgun (WGS) entry which is preliminary data.</text>
</comment>
<dbReference type="GO" id="GO:0003677">
    <property type="term" value="F:DNA binding"/>
    <property type="evidence" value="ECO:0007669"/>
    <property type="project" value="InterPro"/>
</dbReference>
<evidence type="ECO:0000259" key="1">
    <source>
        <dbReference type="PROSITE" id="PS50943"/>
    </source>
</evidence>
<organism evidence="2 3">
    <name type="scientific">Conyzicola nivalis</name>
    <dbReference type="NCBI Taxonomy" id="1477021"/>
    <lineage>
        <taxon>Bacteria</taxon>
        <taxon>Bacillati</taxon>
        <taxon>Actinomycetota</taxon>
        <taxon>Actinomycetes</taxon>
        <taxon>Micrococcales</taxon>
        <taxon>Microbacteriaceae</taxon>
        <taxon>Conyzicola</taxon>
    </lineage>
</organism>
<dbReference type="Proteomes" id="UP000606922">
    <property type="component" value="Unassembled WGS sequence"/>
</dbReference>
<dbReference type="Gene3D" id="1.10.260.40">
    <property type="entry name" value="lambda repressor-like DNA-binding domains"/>
    <property type="match status" value="1"/>
</dbReference>
<dbReference type="PROSITE" id="PS50943">
    <property type="entry name" value="HTH_CROC1"/>
    <property type="match status" value="1"/>
</dbReference>
<dbReference type="InterPro" id="IPR010982">
    <property type="entry name" value="Lambda_DNA-bd_dom_sf"/>
</dbReference>
<dbReference type="SUPFAM" id="SSF47413">
    <property type="entry name" value="lambda repressor-like DNA-binding domains"/>
    <property type="match status" value="1"/>
</dbReference>
<evidence type="ECO:0000313" key="3">
    <source>
        <dbReference type="Proteomes" id="UP000606922"/>
    </source>
</evidence>
<dbReference type="Pfam" id="PF13560">
    <property type="entry name" value="HTH_31"/>
    <property type="match status" value="1"/>
</dbReference>